<evidence type="ECO:0000256" key="1">
    <source>
        <dbReference type="SAM" id="SignalP"/>
    </source>
</evidence>
<dbReference type="AlphaFoldDB" id="A0A3G9JJ89"/>
<feature type="domain" description="Ice-binding protein C-terminal" evidence="2">
    <location>
        <begin position="198"/>
        <end position="218"/>
    </location>
</feature>
<evidence type="ECO:0000313" key="4">
    <source>
        <dbReference type="Proteomes" id="UP000278152"/>
    </source>
</evidence>
<gene>
    <name evidence="3" type="ORF">myaer102_25460</name>
</gene>
<dbReference type="KEGG" id="mvz:myaer102_25460"/>
<proteinExistence type="predicted"/>
<evidence type="ECO:0000313" key="3">
    <source>
        <dbReference type="EMBL" id="BBH40002.1"/>
    </source>
</evidence>
<dbReference type="NCBIfam" id="TIGR02595">
    <property type="entry name" value="PEP_CTERM"/>
    <property type="match status" value="1"/>
</dbReference>
<sequence length="226" mass="23019">MSVKNLVIVAVSLTSASFVVNAPAMAVTLGFEGLPSTSLLSGTPPANTVLTDDFAADGIIFGKAGTSAGVAVTNHPSGVAFGSNAIAGLNAAGDLVFALSADIFFNFVLPGTTTPAVTDSVSFTIGDIGGDLDIFDVRAFDLNNQLLFSQNVSDNSFFPVTINAAGINRVEVDFDNTSSAGYGLDNLSFNTPVPIVVSVPEPNSLLGLFAIGTLGAASTLKRKLNP</sequence>
<keyword evidence="1" id="KW-0732">Signal</keyword>
<organism evidence="3 4">
    <name type="scientific">Microcystis viridis NIES-102</name>
    <dbReference type="NCBI Taxonomy" id="213615"/>
    <lineage>
        <taxon>Bacteria</taxon>
        <taxon>Bacillati</taxon>
        <taxon>Cyanobacteriota</taxon>
        <taxon>Cyanophyceae</taxon>
        <taxon>Oscillatoriophycideae</taxon>
        <taxon>Chroococcales</taxon>
        <taxon>Microcystaceae</taxon>
        <taxon>Microcystis</taxon>
    </lineage>
</organism>
<dbReference type="EMBL" id="AP019314">
    <property type="protein sequence ID" value="BBH40002.1"/>
    <property type="molecule type" value="Genomic_DNA"/>
</dbReference>
<name>A0A3G9JJ89_MICVR</name>
<evidence type="ECO:0000259" key="2">
    <source>
        <dbReference type="Pfam" id="PF07589"/>
    </source>
</evidence>
<dbReference type="Proteomes" id="UP000278152">
    <property type="component" value="Chromosome"/>
</dbReference>
<dbReference type="Pfam" id="PF07589">
    <property type="entry name" value="PEP-CTERM"/>
    <property type="match status" value="1"/>
</dbReference>
<reference evidence="3 4" key="1">
    <citation type="submission" date="2018-11" db="EMBL/GenBank/DDBJ databases">
        <title>Complete genome sequence of Microcystis aeruginosa NIES-102.</title>
        <authorList>
            <person name="Yamaguchi H."/>
            <person name="Suzuki S."/>
            <person name="Kawachi M."/>
        </authorList>
    </citation>
    <scope>NUCLEOTIDE SEQUENCE [LARGE SCALE GENOMIC DNA]</scope>
    <source>
        <strain evidence="3 4">NIES-102</strain>
    </source>
</reference>
<feature type="chain" id="PRO_5018289428" description="Ice-binding protein C-terminal domain-containing protein" evidence="1">
    <location>
        <begin position="27"/>
        <end position="226"/>
    </location>
</feature>
<feature type="signal peptide" evidence="1">
    <location>
        <begin position="1"/>
        <end position="26"/>
    </location>
</feature>
<dbReference type="InterPro" id="IPR013424">
    <property type="entry name" value="Ice-binding_C"/>
</dbReference>
<accession>A0A3G9JJ89</accession>
<protein>
    <recommendedName>
        <fullName evidence="2">Ice-binding protein C-terminal domain-containing protein</fullName>
    </recommendedName>
</protein>